<protein>
    <recommendedName>
        <fullName evidence="4">Lipoprotein</fullName>
    </recommendedName>
</protein>
<organism evidence="2 3">
    <name type="scientific">Roseicyclus marinus</name>
    <dbReference type="NCBI Taxonomy" id="2161673"/>
    <lineage>
        <taxon>Bacteria</taxon>
        <taxon>Pseudomonadati</taxon>
        <taxon>Pseudomonadota</taxon>
        <taxon>Alphaproteobacteria</taxon>
        <taxon>Rhodobacterales</taxon>
        <taxon>Roseobacteraceae</taxon>
        <taxon>Roseicyclus</taxon>
    </lineage>
</organism>
<evidence type="ECO:0000313" key="3">
    <source>
        <dbReference type="Proteomes" id="UP001337723"/>
    </source>
</evidence>
<sequence length="109" mass="11595">MIARGLTILSAVALAACMPALPDFVAAETSLEVGGINRGVPFSQSLPAIEVRRGDGSALMREDWIAAEAAAGAHCAALGARYEPLPPARDYTQIRLDDGVFYFMGRCQR</sequence>
<dbReference type="PROSITE" id="PS51257">
    <property type="entry name" value="PROKAR_LIPOPROTEIN"/>
    <property type="match status" value="1"/>
</dbReference>
<gene>
    <name evidence="2" type="ORF">MACH21_05990</name>
</gene>
<reference evidence="2 3" key="1">
    <citation type="submission" date="2023-01" db="EMBL/GenBank/DDBJ databases">
        <title>Complete genome sequence of Roseicyclus marinus strain Dej080120_10.</title>
        <authorList>
            <person name="Ueki S."/>
            <person name="Maruyama F."/>
        </authorList>
    </citation>
    <scope>NUCLEOTIDE SEQUENCE [LARGE SCALE GENOMIC DNA]</scope>
    <source>
        <strain evidence="2 3">Dej080120_10</strain>
    </source>
</reference>
<evidence type="ECO:0008006" key="4">
    <source>
        <dbReference type="Google" id="ProtNLM"/>
    </source>
</evidence>
<dbReference type="Proteomes" id="UP001337723">
    <property type="component" value="Chromosome"/>
</dbReference>
<evidence type="ECO:0000313" key="2">
    <source>
        <dbReference type="EMBL" id="BDW84422.1"/>
    </source>
</evidence>
<feature type="signal peptide" evidence="1">
    <location>
        <begin position="1"/>
        <end position="15"/>
    </location>
</feature>
<dbReference type="RefSeq" id="WP_338274276.1">
    <property type="nucleotide sequence ID" value="NZ_AP027266.1"/>
</dbReference>
<dbReference type="KEGG" id="rmai:MACH21_05990"/>
<dbReference type="EMBL" id="AP027266">
    <property type="protein sequence ID" value="BDW84422.1"/>
    <property type="molecule type" value="Genomic_DNA"/>
</dbReference>
<name>A0AA48H341_9RHOB</name>
<feature type="chain" id="PRO_5041218383" description="Lipoprotein" evidence="1">
    <location>
        <begin position="16"/>
        <end position="109"/>
    </location>
</feature>
<dbReference type="AlphaFoldDB" id="A0AA48H341"/>
<keyword evidence="3" id="KW-1185">Reference proteome</keyword>
<evidence type="ECO:0000256" key="1">
    <source>
        <dbReference type="SAM" id="SignalP"/>
    </source>
</evidence>
<accession>A0AA48H341</accession>
<keyword evidence="1" id="KW-0732">Signal</keyword>
<proteinExistence type="predicted"/>